<keyword evidence="4" id="KW-1185">Reference proteome</keyword>
<feature type="transmembrane region" description="Helical" evidence="2">
    <location>
        <begin position="210"/>
        <end position="229"/>
    </location>
</feature>
<name>A0ABT1Q1C7_9ACTN</name>
<feature type="region of interest" description="Disordered" evidence="1">
    <location>
        <begin position="108"/>
        <end position="168"/>
    </location>
</feature>
<feature type="compositionally biased region" description="Low complexity" evidence="1">
    <location>
        <begin position="108"/>
        <end position="121"/>
    </location>
</feature>
<feature type="compositionally biased region" description="Basic and acidic residues" evidence="1">
    <location>
        <begin position="147"/>
        <end position="168"/>
    </location>
</feature>
<sequence>MGRPPDYEWAVLGEGQDPIPGDPQEVRDESNRLGRMAQTLRDQIGLLKKIQGDENLNVGKYADKIRSTATELTGDLEKVATRYESVATYLGNWASDLEYSQSESLRALAKAQQAAPTANAPEMKPAPGSPQPKLTPQQEQQQAAAQKAKEAAQGEIADAKRQLDNAKNHRDDRGRYWMQKIEDSDHDDLKDGFWDGVSNWIHEHAGLIKLLADVCTWIVTGLVILSLLIPGLDIATGILAGFMIAALVGHTALALNGDGSWTDVAMDVFALATLGAASWAKGALEGSADLATGLGKVLGDGSEVEEGGEATAKLAADGADPAEEASQGFASRAWSAVSDWGKAVGEKFMAGGEKDVVENMEKINNFAEQFPNTRLGANIVQRAGGLVNAVRVINGSANIADQFGHWAGGSDAINFIGNLAHGHGFEDGDIFRPITEGDTSPSWGAFNDFKEMTTAGIGS</sequence>
<keyword evidence="2" id="KW-1133">Transmembrane helix</keyword>
<proteinExistence type="predicted"/>
<dbReference type="RefSeq" id="WP_255921485.1">
    <property type="nucleotide sequence ID" value="NZ_JANFNG010000014.1"/>
</dbReference>
<evidence type="ECO:0000313" key="3">
    <source>
        <dbReference type="EMBL" id="MCQ4082580.1"/>
    </source>
</evidence>
<dbReference type="Proteomes" id="UP001057702">
    <property type="component" value="Unassembled WGS sequence"/>
</dbReference>
<gene>
    <name evidence="3" type="ORF">NGB36_18720</name>
</gene>
<keyword evidence="2" id="KW-0472">Membrane</keyword>
<feature type="transmembrane region" description="Helical" evidence="2">
    <location>
        <begin position="235"/>
        <end position="255"/>
    </location>
</feature>
<evidence type="ECO:0000313" key="4">
    <source>
        <dbReference type="Proteomes" id="UP001057702"/>
    </source>
</evidence>
<feature type="compositionally biased region" description="Low complexity" evidence="1">
    <location>
        <begin position="137"/>
        <end position="146"/>
    </location>
</feature>
<accession>A0ABT1Q1C7</accession>
<protein>
    <recommendedName>
        <fullName evidence="5">WXG100 family type VII secretion target</fullName>
    </recommendedName>
</protein>
<evidence type="ECO:0000256" key="1">
    <source>
        <dbReference type="SAM" id="MobiDB-lite"/>
    </source>
</evidence>
<dbReference type="EMBL" id="JANFNG010000014">
    <property type="protein sequence ID" value="MCQ4082580.1"/>
    <property type="molecule type" value="Genomic_DNA"/>
</dbReference>
<keyword evidence="2" id="KW-0812">Transmembrane</keyword>
<organism evidence="3 4">
    <name type="scientific">Streptomyces humicola</name>
    <dbReference type="NCBI Taxonomy" id="2953240"/>
    <lineage>
        <taxon>Bacteria</taxon>
        <taxon>Bacillati</taxon>
        <taxon>Actinomycetota</taxon>
        <taxon>Actinomycetes</taxon>
        <taxon>Kitasatosporales</taxon>
        <taxon>Streptomycetaceae</taxon>
        <taxon>Streptomyces</taxon>
    </lineage>
</organism>
<evidence type="ECO:0008006" key="5">
    <source>
        <dbReference type="Google" id="ProtNLM"/>
    </source>
</evidence>
<reference evidence="3" key="1">
    <citation type="submission" date="2022-06" db="EMBL/GenBank/DDBJ databases">
        <title>Draft genome sequence of Streptomyces sp. RB6PN25 isolated from peat swamp forest in Thailand.</title>
        <authorList>
            <person name="Duangmal K."/>
            <person name="Klaysubun C."/>
        </authorList>
    </citation>
    <scope>NUCLEOTIDE SEQUENCE</scope>
    <source>
        <strain evidence="3">RB6PN25</strain>
    </source>
</reference>
<comment type="caution">
    <text evidence="3">The sequence shown here is derived from an EMBL/GenBank/DDBJ whole genome shotgun (WGS) entry which is preliminary data.</text>
</comment>
<evidence type="ECO:0000256" key="2">
    <source>
        <dbReference type="SAM" id="Phobius"/>
    </source>
</evidence>